<evidence type="ECO:0000256" key="1">
    <source>
        <dbReference type="SAM" id="MobiDB-lite"/>
    </source>
</evidence>
<sequence>PTRNLQSSSPANSPSHSRASPRLFNSPGQSPRHMPSGGTVPRPWLKCLDNNKQMWQELLDKDAELREQITEASKKRFRDYANGLDK</sequence>
<protein>
    <submittedName>
        <fullName evidence="2">Uncharacterized protein</fullName>
    </submittedName>
</protein>
<accession>A0A8X6GP22</accession>
<evidence type="ECO:0000313" key="2">
    <source>
        <dbReference type="EMBL" id="GFR08237.1"/>
    </source>
</evidence>
<organism evidence="2 3">
    <name type="scientific">Trichonephila clavata</name>
    <name type="common">Joro spider</name>
    <name type="synonym">Nephila clavata</name>
    <dbReference type="NCBI Taxonomy" id="2740835"/>
    <lineage>
        <taxon>Eukaryota</taxon>
        <taxon>Metazoa</taxon>
        <taxon>Ecdysozoa</taxon>
        <taxon>Arthropoda</taxon>
        <taxon>Chelicerata</taxon>
        <taxon>Arachnida</taxon>
        <taxon>Araneae</taxon>
        <taxon>Araneomorphae</taxon>
        <taxon>Entelegynae</taxon>
        <taxon>Araneoidea</taxon>
        <taxon>Nephilidae</taxon>
        <taxon>Trichonephila</taxon>
    </lineage>
</organism>
<gene>
    <name evidence="2" type="primary">X975_12026</name>
    <name evidence="2" type="ORF">TNCT_685391</name>
</gene>
<reference evidence="2" key="1">
    <citation type="submission" date="2020-07" db="EMBL/GenBank/DDBJ databases">
        <title>Multicomponent nature underlies the extraordinary mechanical properties of spider dragline silk.</title>
        <authorList>
            <person name="Kono N."/>
            <person name="Nakamura H."/>
            <person name="Mori M."/>
            <person name="Yoshida Y."/>
            <person name="Ohtoshi R."/>
            <person name="Malay A.D."/>
            <person name="Moran D.A.P."/>
            <person name="Tomita M."/>
            <person name="Numata K."/>
            <person name="Arakawa K."/>
        </authorList>
    </citation>
    <scope>NUCLEOTIDE SEQUENCE</scope>
</reference>
<comment type="caution">
    <text evidence="2">The sequence shown here is derived from an EMBL/GenBank/DDBJ whole genome shotgun (WGS) entry which is preliminary data.</text>
</comment>
<dbReference type="Proteomes" id="UP000887116">
    <property type="component" value="Unassembled WGS sequence"/>
</dbReference>
<keyword evidence="3" id="KW-1185">Reference proteome</keyword>
<feature type="compositionally biased region" description="Low complexity" evidence="1">
    <location>
        <begin position="7"/>
        <end position="22"/>
    </location>
</feature>
<dbReference type="AlphaFoldDB" id="A0A8X6GP22"/>
<feature type="non-terminal residue" evidence="2">
    <location>
        <position position="1"/>
    </location>
</feature>
<name>A0A8X6GP22_TRICU</name>
<dbReference type="EMBL" id="BMAO01036144">
    <property type="protein sequence ID" value="GFR08237.1"/>
    <property type="molecule type" value="Genomic_DNA"/>
</dbReference>
<evidence type="ECO:0000313" key="3">
    <source>
        <dbReference type="Proteomes" id="UP000887116"/>
    </source>
</evidence>
<proteinExistence type="predicted"/>
<feature type="region of interest" description="Disordered" evidence="1">
    <location>
        <begin position="1"/>
        <end position="42"/>
    </location>
</feature>
<dbReference type="OrthoDB" id="189220at2759"/>